<name>A0ABU0S2X8_9HYPH</name>
<reference evidence="1 2" key="1">
    <citation type="submission" date="2023-07" db="EMBL/GenBank/DDBJ databases">
        <title>Comparative genomics of wheat-associated soil bacteria to identify genetic determinants of phenazine resistance.</title>
        <authorList>
            <person name="Mouncey N."/>
        </authorList>
    </citation>
    <scope>NUCLEOTIDE SEQUENCE [LARGE SCALE GENOMIC DNA]</scope>
    <source>
        <strain evidence="1 2">W4I11</strain>
    </source>
</reference>
<proteinExistence type="predicted"/>
<dbReference type="EMBL" id="JAUSZT010000001">
    <property type="protein sequence ID" value="MDQ0995118.1"/>
    <property type="molecule type" value="Genomic_DNA"/>
</dbReference>
<sequence>MVYDSADLSINDLFRPVVAAEDALARLDERIARKSDLNESSRRYGDGLTRENEGWIARSHFMEACNALWLAGELVHVEDLVLHDARMDIMGADSRTDAGT</sequence>
<evidence type="ECO:0000313" key="2">
    <source>
        <dbReference type="Proteomes" id="UP001237780"/>
    </source>
</evidence>
<comment type="caution">
    <text evidence="1">The sequence shown here is derived from an EMBL/GenBank/DDBJ whole genome shotgun (WGS) entry which is preliminary data.</text>
</comment>
<dbReference type="RefSeq" id="WP_307275854.1">
    <property type="nucleotide sequence ID" value="NZ_JAUSZT010000001.1"/>
</dbReference>
<accession>A0ABU0S2X8</accession>
<protein>
    <submittedName>
        <fullName evidence="1">Uncharacterized protein</fullName>
    </submittedName>
</protein>
<organism evidence="1 2">
    <name type="scientific">Phyllobacterium ifriqiyense</name>
    <dbReference type="NCBI Taxonomy" id="314238"/>
    <lineage>
        <taxon>Bacteria</taxon>
        <taxon>Pseudomonadati</taxon>
        <taxon>Pseudomonadota</taxon>
        <taxon>Alphaproteobacteria</taxon>
        <taxon>Hyphomicrobiales</taxon>
        <taxon>Phyllobacteriaceae</taxon>
        <taxon>Phyllobacterium</taxon>
    </lineage>
</organism>
<dbReference type="Proteomes" id="UP001237780">
    <property type="component" value="Unassembled WGS sequence"/>
</dbReference>
<gene>
    <name evidence="1" type="ORF">QFZ34_000295</name>
</gene>
<evidence type="ECO:0000313" key="1">
    <source>
        <dbReference type="EMBL" id="MDQ0995118.1"/>
    </source>
</evidence>
<keyword evidence="2" id="KW-1185">Reference proteome</keyword>